<dbReference type="InterPro" id="IPR012944">
    <property type="entry name" value="SusD_RagB_dom"/>
</dbReference>
<dbReference type="AlphaFoldDB" id="A0A2K9HBR2"/>
<dbReference type="Pfam" id="PF14322">
    <property type="entry name" value="SusD-like_3"/>
    <property type="match status" value="1"/>
</dbReference>
<evidence type="ECO:0000313" key="9">
    <source>
        <dbReference type="Proteomes" id="UP000198427"/>
    </source>
</evidence>
<reference evidence="8 9" key="1">
    <citation type="submission" date="2017-06" db="EMBL/GenBank/DDBJ databases">
        <authorList>
            <person name="Varghese N."/>
            <person name="Submissions S."/>
        </authorList>
    </citation>
    <scope>NUCLEOTIDE SEQUENCE [LARGE SCALE GENOMIC DNA]</scope>
    <source>
        <strain evidence="8 9">DSM 26989</strain>
    </source>
</reference>
<dbReference type="Proteomes" id="UP000198427">
    <property type="component" value="Unassembled WGS sequence"/>
</dbReference>
<dbReference type="InterPro" id="IPR033985">
    <property type="entry name" value="SusD-like_N"/>
</dbReference>
<feature type="domain" description="SusD-like N-terminal" evidence="7">
    <location>
        <begin position="49"/>
        <end position="199"/>
    </location>
</feature>
<dbReference type="GO" id="GO:0009279">
    <property type="term" value="C:cell outer membrane"/>
    <property type="evidence" value="ECO:0007669"/>
    <property type="project" value="UniProtKB-SubCell"/>
</dbReference>
<sequence length="461" mass="51865">MKQGILIFKSVVVGACLTLLTACSLNIPPQDQFSDPDAITNVSNARSLLASAYSSYPHQEYEFSLLGNDFVPTSLSIKDISSLNLYNWNDKEINKLAPSLWQDYYNVIAQCDGLLERMNGVKAENENEEKEKIVIAAEAKTLKALCYLQLLRIFAPAYDVNPDAPGVILKSELGIEDKQRSSIRECVAKIKELLTDAASVEHSSDRNGWLSQEATQYLLADLALYSNDYQGAIDAGNKVLSKSNDIYFTSEGLNSLWSKNSYSGRIFAFNNNSSYYAGIQYSSQEGDYFMVNPQLSFVGSDLRKALFVYPFMMNGSNRELLGKYNRCNKQNQSTSYINTMRYAGAYFIVAEAYCRKGDTEAARRLINHYWHCIGVAEAPSTISNQELLNLILTDKQREFVGEGVNFFDLKRTHAAALKRQSQWGNSTTTSVASDDYRWTFPIPVSEYRFNKVEQNPGWPSN</sequence>
<organism evidence="8 9">
    <name type="scientific">Prevotella jejuni</name>
    <dbReference type="NCBI Taxonomy" id="1177574"/>
    <lineage>
        <taxon>Bacteria</taxon>
        <taxon>Pseudomonadati</taxon>
        <taxon>Bacteroidota</taxon>
        <taxon>Bacteroidia</taxon>
        <taxon>Bacteroidales</taxon>
        <taxon>Prevotellaceae</taxon>
        <taxon>Prevotella</taxon>
    </lineage>
</organism>
<evidence type="ECO:0000256" key="4">
    <source>
        <dbReference type="ARBA" id="ARBA00023136"/>
    </source>
</evidence>
<dbReference type="EMBL" id="FZNZ01000036">
    <property type="protein sequence ID" value="SNS07453.1"/>
    <property type="molecule type" value="Genomic_DNA"/>
</dbReference>
<name>A0A2K9HBR2_9BACT</name>
<dbReference type="GeneID" id="94030082"/>
<dbReference type="SUPFAM" id="SSF48452">
    <property type="entry name" value="TPR-like"/>
    <property type="match status" value="1"/>
</dbReference>
<proteinExistence type="inferred from homology"/>
<dbReference type="OrthoDB" id="5694214at2"/>
<evidence type="ECO:0000259" key="7">
    <source>
        <dbReference type="Pfam" id="PF14322"/>
    </source>
</evidence>
<protein>
    <submittedName>
        <fullName evidence="8">Starch-binding associating with outer membrane</fullName>
    </submittedName>
</protein>
<comment type="caution">
    <text evidence="8">The sequence shown here is derived from an EMBL/GenBank/DDBJ whole genome shotgun (WGS) entry which is preliminary data.</text>
</comment>
<evidence type="ECO:0000256" key="1">
    <source>
        <dbReference type="ARBA" id="ARBA00004442"/>
    </source>
</evidence>
<dbReference type="RefSeq" id="WP_089367023.1">
    <property type="nucleotide sequence ID" value="NZ_CP023864.1"/>
</dbReference>
<dbReference type="Gene3D" id="1.25.40.390">
    <property type="match status" value="1"/>
</dbReference>
<dbReference type="PROSITE" id="PS51257">
    <property type="entry name" value="PROKAR_LIPOPROTEIN"/>
    <property type="match status" value="1"/>
</dbReference>
<evidence type="ECO:0000256" key="5">
    <source>
        <dbReference type="ARBA" id="ARBA00023237"/>
    </source>
</evidence>
<evidence type="ECO:0000259" key="6">
    <source>
        <dbReference type="Pfam" id="PF07980"/>
    </source>
</evidence>
<dbReference type="InterPro" id="IPR011990">
    <property type="entry name" value="TPR-like_helical_dom_sf"/>
</dbReference>
<dbReference type="Pfam" id="PF07980">
    <property type="entry name" value="SusD_RagB"/>
    <property type="match status" value="1"/>
</dbReference>
<comment type="similarity">
    <text evidence="2">Belongs to the SusD family.</text>
</comment>
<accession>A0A2K9HBR2</accession>
<keyword evidence="3" id="KW-0732">Signal</keyword>
<feature type="domain" description="RagB/SusD" evidence="6">
    <location>
        <begin position="328"/>
        <end position="458"/>
    </location>
</feature>
<gene>
    <name evidence="8" type="ORF">SAMN06265364_1368</name>
</gene>
<keyword evidence="9" id="KW-1185">Reference proteome</keyword>
<evidence type="ECO:0000256" key="3">
    <source>
        <dbReference type="ARBA" id="ARBA00022729"/>
    </source>
</evidence>
<evidence type="ECO:0000256" key="2">
    <source>
        <dbReference type="ARBA" id="ARBA00006275"/>
    </source>
</evidence>
<comment type="subcellular location">
    <subcellularLocation>
        <location evidence="1">Cell outer membrane</location>
    </subcellularLocation>
</comment>
<keyword evidence="4" id="KW-0472">Membrane</keyword>
<keyword evidence="5" id="KW-0998">Cell outer membrane</keyword>
<evidence type="ECO:0000313" key="8">
    <source>
        <dbReference type="EMBL" id="SNS07453.1"/>
    </source>
</evidence>
<dbReference type="KEGG" id="pje:CRM71_11975"/>